<comment type="caution">
    <text evidence="1">The sequence shown here is derived from an EMBL/GenBank/DDBJ whole genome shotgun (WGS) entry which is preliminary data.</text>
</comment>
<evidence type="ECO:0000313" key="1">
    <source>
        <dbReference type="EMBL" id="EUA08870.1"/>
    </source>
</evidence>
<dbReference type="EMBL" id="JAOB01000090">
    <property type="protein sequence ID" value="EUA08870.1"/>
    <property type="molecule type" value="Genomic_DNA"/>
</dbReference>
<sequence length="48" mass="4939">MATMVLVPEIVDAVDPIPVLAPAGSPAAARSPPRWRWAPKVCGAGRCG</sequence>
<name>X7YR58_MYCXE</name>
<proteinExistence type="predicted"/>
<reference evidence="1" key="1">
    <citation type="submission" date="2014-01" db="EMBL/GenBank/DDBJ databases">
        <authorList>
            <person name="Brown-Elliot B."/>
            <person name="Wallace R."/>
            <person name="Lenaerts A."/>
            <person name="Ordway D."/>
            <person name="DeGroote M.A."/>
            <person name="Parker T."/>
            <person name="Sizemore C."/>
            <person name="Tallon L.J."/>
            <person name="Sadzewicz L.K."/>
            <person name="Sengamalay N."/>
            <person name="Fraser C.M."/>
            <person name="Hine E."/>
            <person name="Shefchek K.A."/>
            <person name="Das S.P."/>
            <person name="Tettelin H."/>
        </authorList>
    </citation>
    <scope>NUCLEOTIDE SEQUENCE [LARGE SCALE GENOMIC DNA]</scope>
    <source>
        <strain evidence="1">4042</strain>
    </source>
</reference>
<protein>
    <submittedName>
        <fullName evidence="1">Uncharacterized protein</fullName>
    </submittedName>
</protein>
<gene>
    <name evidence="1" type="ORF">I553_9927</name>
</gene>
<dbReference type="PATRIC" id="fig|1299334.3.peg.9416"/>
<dbReference type="AlphaFoldDB" id="X7YR58"/>
<accession>X7YR58</accession>
<organism evidence="1">
    <name type="scientific">Mycobacterium xenopi 4042</name>
    <dbReference type="NCBI Taxonomy" id="1299334"/>
    <lineage>
        <taxon>Bacteria</taxon>
        <taxon>Bacillati</taxon>
        <taxon>Actinomycetota</taxon>
        <taxon>Actinomycetes</taxon>
        <taxon>Mycobacteriales</taxon>
        <taxon>Mycobacteriaceae</taxon>
        <taxon>Mycobacterium</taxon>
    </lineage>
</organism>